<keyword evidence="2 11" id="KW-0138">CF(0)</keyword>
<gene>
    <name evidence="13" type="ORF">F5X71_27520</name>
</gene>
<evidence type="ECO:0000256" key="10">
    <source>
        <dbReference type="ARBA" id="ARBA00037847"/>
    </source>
</evidence>
<evidence type="ECO:0000313" key="14">
    <source>
        <dbReference type="Proteomes" id="UP000501705"/>
    </source>
</evidence>
<keyword evidence="3 11" id="KW-0812">Transmembrane</keyword>
<evidence type="ECO:0000256" key="9">
    <source>
        <dbReference type="ARBA" id="ARBA00025198"/>
    </source>
</evidence>
<comment type="function">
    <text evidence="9">F(1)F(0) ATP synthase produces ATP from ADP in the presence of a proton or sodium gradient. F-type ATPases consist of two structural domains, F(1) containing the extramembraneous catalytic core and F(0) containing the membrane proton channel, linked together by a central stalk and a peripheral stalk. During catalysis, ATP synthesis in the catalytic domain of F(1) is coupled via a rotary mechanism of the central stalk subunits to proton translocation.</text>
</comment>
<comment type="similarity">
    <text evidence="11">Belongs to the ATPase B chain family.</text>
</comment>
<dbReference type="EMBL" id="CP046171">
    <property type="protein sequence ID" value="QIS05562.1"/>
    <property type="molecule type" value="Genomic_DNA"/>
</dbReference>
<keyword evidence="5 12" id="KW-1133">Transmembrane helix</keyword>
<comment type="subcellular location">
    <subcellularLocation>
        <location evidence="10">Endomembrane system</location>
        <topology evidence="10">Single-pass membrane protein</topology>
    </subcellularLocation>
</comment>
<dbReference type="AlphaFoldDB" id="A0A6G9XX97"/>
<evidence type="ECO:0000256" key="11">
    <source>
        <dbReference type="RuleBase" id="RU003848"/>
    </source>
</evidence>
<accession>A0A6G9XX97</accession>
<evidence type="ECO:0000256" key="1">
    <source>
        <dbReference type="ARBA" id="ARBA00022448"/>
    </source>
</evidence>
<keyword evidence="6 11" id="KW-0406">Ion transport</keyword>
<evidence type="ECO:0000256" key="5">
    <source>
        <dbReference type="ARBA" id="ARBA00022989"/>
    </source>
</evidence>
<dbReference type="Pfam" id="PF00430">
    <property type="entry name" value="ATP-synt_B"/>
    <property type="match status" value="1"/>
</dbReference>
<evidence type="ECO:0000256" key="12">
    <source>
        <dbReference type="SAM" id="Phobius"/>
    </source>
</evidence>
<evidence type="ECO:0000313" key="13">
    <source>
        <dbReference type="EMBL" id="QIS05562.1"/>
    </source>
</evidence>
<keyword evidence="4 11" id="KW-0375">Hydrogen ion transport</keyword>
<keyword evidence="8" id="KW-0066">ATP synthesis</keyword>
<keyword evidence="7 12" id="KW-0472">Membrane</keyword>
<dbReference type="GO" id="GO:0012505">
    <property type="term" value="C:endomembrane system"/>
    <property type="evidence" value="ECO:0007669"/>
    <property type="project" value="UniProtKB-SubCell"/>
</dbReference>
<evidence type="ECO:0000256" key="6">
    <source>
        <dbReference type="ARBA" id="ARBA00023065"/>
    </source>
</evidence>
<feature type="transmembrane region" description="Helical" evidence="12">
    <location>
        <begin position="20"/>
        <end position="39"/>
    </location>
</feature>
<sequence length="176" mass="19318">MLRSGGVAQLHEIVWDWPVFLSQLFGFGVIVSVLVKWVVPPLSTAMAKARDTVRVQLLNSERAANRLVAAAEAEEAAVAQIATAARYLAQDADADAEHILEQARAAAEAEAARQHHQGRERLARLRTDLARELRTTLHAAVLDRTEHHVRIHLATPEAKSTGTNRFLDELDTLPAA</sequence>
<dbReference type="GO" id="GO:0045259">
    <property type="term" value="C:proton-transporting ATP synthase complex"/>
    <property type="evidence" value="ECO:0007669"/>
    <property type="project" value="UniProtKB-KW"/>
</dbReference>
<proteinExistence type="inferred from homology"/>
<dbReference type="InterPro" id="IPR002146">
    <property type="entry name" value="ATP_synth_b/b'su_bac/chlpt"/>
</dbReference>
<protein>
    <submittedName>
        <fullName evidence="13">Uncharacterized protein</fullName>
    </submittedName>
</protein>
<name>A0A6G9XX97_NOCBR</name>
<dbReference type="GO" id="GO:0015986">
    <property type="term" value="P:proton motive force-driven ATP synthesis"/>
    <property type="evidence" value="ECO:0007669"/>
    <property type="project" value="InterPro"/>
</dbReference>
<evidence type="ECO:0000256" key="7">
    <source>
        <dbReference type="ARBA" id="ARBA00023136"/>
    </source>
</evidence>
<dbReference type="GO" id="GO:0015078">
    <property type="term" value="F:proton transmembrane transporter activity"/>
    <property type="evidence" value="ECO:0007669"/>
    <property type="project" value="InterPro"/>
</dbReference>
<keyword evidence="1 11" id="KW-0813">Transport</keyword>
<evidence type="ECO:0000256" key="2">
    <source>
        <dbReference type="ARBA" id="ARBA00022547"/>
    </source>
</evidence>
<dbReference type="Proteomes" id="UP000501705">
    <property type="component" value="Chromosome"/>
</dbReference>
<evidence type="ECO:0000256" key="8">
    <source>
        <dbReference type="ARBA" id="ARBA00023310"/>
    </source>
</evidence>
<evidence type="ECO:0000256" key="3">
    <source>
        <dbReference type="ARBA" id="ARBA00022692"/>
    </source>
</evidence>
<organism evidence="13 14">
    <name type="scientific">Nocardia brasiliensis</name>
    <dbReference type="NCBI Taxonomy" id="37326"/>
    <lineage>
        <taxon>Bacteria</taxon>
        <taxon>Bacillati</taxon>
        <taxon>Actinomycetota</taxon>
        <taxon>Actinomycetes</taxon>
        <taxon>Mycobacteriales</taxon>
        <taxon>Nocardiaceae</taxon>
        <taxon>Nocardia</taxon>
    </lineage>
</organism>
<evidence type="ECO:0000256" key="4">
    <source>
        <dbReference type="ARBA" id="ARBA00022781"/>
    </source>
</evidence>
<reference evidence="13 14" key="1">
    <citation type="journal article" date="2019" name="ACS Chem. Biol.">
        <title>Identification and Mobilization of a Cryptic Antibiotic Biosynthesis Gene Locus from a Human-Pathogenic Nocardia Isolate.</title>
        <authorList>
            <person name="Herisse M."/>
            <person name="Ishida K."/>
            <person name="Porter J.L."/>
            <person name="Howden B."/>
            <person name="Hertweck C."/>
            <person name="Stinear T.P."/>
            <person name="Pidot S.J."/>
        </authorList>
    </citation>
    <scope>NUCLEOTIDE SEQUENCE [LARGE SCALE GENOMIC DNA]</scope>
    <source>
        <strain evidence="13 14">AUSMDU00024985</strain>
    </source>
</reference>